<dbReference type="Gene3D" id="3.50.50.60">
    <property type="entry name" value="FAD/NAD(P)-binding domain"/>
    <property type="match status" value="2"/>
</dbReference>
<dbReference type="PANTHER" id="PTHR48105">
    <property type="entry name" value="THIOREDOXIN REDUCTASE 1-RELATED-RELATED"/>
    <property type="match status" value="1"/>
</dbReference>
<dbReference type="OrthoDB" id="9786503at2"/>
<dbReference type="Pfam" id="PF07992">
    <property type="entry name" value="Pyr_redox_2"/>
    <property type="match status" value="1"/>
</dbReference>
<dbReference type="Proteomes" id="UP000002066">
    <property type="component" value="Chromosome"/>
</dbReference>
<dbReference type="InterPro" id="IPR036188">
    <property type="entry name" value="FAD/NAD-bd_sf"/>
</dbReference>
<organism evidence="5 6">
    <name type="scientific">Streptomyces pratensis (strain ATCC 33331 / IAF-45CD)</name>
    <dbReference type="NCBI Taxonomy" id="591167"/>
    <lineage>
        <taxon>Bacteria</taxon>
        <taxon>Bacillati</taxon>
        <taxon>Actinomycetota</taxon>
        <taxon>Actinomycetes</taxon>
        <taxon>Kitasatosporales</taxon>
        <taxon>Streptomycetaceae</taxon>
        <taxon>Streptomyces</taxon>
    </lineage>
</organism>
<dbReference type="EMBL" id="CP002475">
    <property type="protein sequence ID" value="ADW03206.1"/>
    <property type="molecule type" value="Genomic_DNA"/>
</dbReference>
<evidence type="ECO:0000256" key="2">
    <source>
        <dbReference type="ARBA" id="ARBA00023002"/>
    </source>
</evidence>
<dbReference type="SUPFAM" id="SSF51905">
    <property type="entry name" value="FAD/NAD(P)-binding domain"/>
    <property type="match status" value="1"/>
</dbReference>
<evidence type="ECO:0000313" key="6">
    <source>
        <dbReference type="Proteomes" id="UP000002066"/>
    </source>
</evidence>
<dbReference type="PRINTS" id="PR00368">
    <property type="entry name" value="FADPNR"/>
</dbReference>
<dbReference type="GO" id="GO:0004791">
    <property type="term" value="F:thioredoxin-disulfide reductase (NADPH) activity"/>
    <property type="evidence" value="ECO:0007669"/>
    <property type="project" value="UniProtKB-EC"/>
</dbReference>
<accession>A0A8D3WGE9</accession>
<keyword evidence="2" id="KW-0560">Oxidoreductase</keyword>
<comment type="catalytic activity">
    <reaction evidence="3">
        <text>[thioredoxin]-dithiol + NADP(+) = [thioredoxin]-disulfide + NADPH + H(+)</text>
        <dbReference type="Rhea" id="RHEA:20345"/>
        <dbReference type="Rhea" id="RHEA-COMP:10698"/>
        <dbReference type="Rhea" id="RHEA-COMP:10700"/>
        <dbReference type="ChEBI" id="CHEBI:15378"/>
        <dbReference type="ChEBI" id="CHEBI:29950"/>
        <dbReference type="ChEBI" id="CHEBI:50058"/>
        <dbReference type="ChEBI" id="CHEBI:57783"/>
        <dbReference type="ChEBI" id="CHEBI:58349"/>
        <dbReference type="EC" id="1.8.1.9"/>
    </reaction>
</comment>
<protein>
    <submittedName>
        <fullName evidence="5">FAD-dependent pyridine nucleotide-disulfide oxidoreductase</fullName>
    </submittedName>
</protein>
<evidence type="ECO:0000259" key="4">
    <source>
        <dbReference type="Pfam" id="PF07992"/>
    </source>
</evidence>
<name>A0A8D3WGE9_STRFA</name>
<dbReference type="InterPro" id="IPR050097">
    <property type="entry name" value="Ferredoxin-NADP_redctase_2"/>
</dbReference>
<sequence length="346" mass="36815">MSELNQRYDVVVIGGGAAGLSGALALARARRSVLVVDAGSPRNAPASHAHNYLGREGIPPLELLAIGRAEAADYGAETVRGEVVSATRLPDGGFRVVQADGGVTEARRLLVTTGIVDELPPVDGLTERWGKEVLHCPYCHGYEVRDRPVGILALSPMAVHQALLWRQWTDDVVLFRHEQADFGDEEYEQLAARGISVVDGTVTGLEVADDRLTGVRLAGGTVIPREAVVVQPRFTARSAVLESLGLAPTEMLMGDHVVGSYIAADPSGATDVPGVWVAGNVANLMEQVVGAAAAGLKAASMINMDLVSEDTRRAVDARRAPFSAEAERLVTERVLGDRRHGLQEIR</sequence>
<dbReference type="InterPro" id="IPR023753">
    <property type="entry name" value="FAD/NAD-binding_dom"/>
</dbReference>
<evidence type="ECO:0000313" key="5">
    <source>
        <dbReference type="EMBL" id="ADW03206.1"/>
    </source>
</evidence>
<reference evidence="5 6" key="1">
    <citation type="submission" date="2011-01" db="EMBL/GenBank/DDBJ databases">
        <title>Complete sequence of chromosome of Streptomyces flavogriseus ATCC 33331.</title>
        <authorList>
            <consortium name="US DOE Joint Genome Institute"/>
            <person name="Lucas S."/>
            <person name="Copeland A."/>
            <person name="Lapidus A."/>
            <person name="Cheng J.-F."/>
            <person name="Goodwin L."/>
            <person name="Pitluck S."/>
            <person name="Davenport K."/>
            <person name="Detter J.C."/>
            <person name="Han C."/>
            <person name="Tapia R."/>
            <person name="Land M."/>
            <person name="Hauser L."/>
            <person name="Kyrpides N."/>
            <person name="Ivanova N."/>
            <person name="Ovchinnikova G."/>
            <person name="Pagani I."/>
            <person name="Brumm P."/>
            <person name="Mead D."/>
            <person name="Woyke T."/>
        </authorList>
    </citation>
    <scope>NUCLEOTIDE SEQUENCE [LARGE SCALE GENOMIC DNA]</scope>
    <source>
        <strain evidence="6">ATCC 33331 / IAF-45CD</strain>
    </source>
</reference>
<dbReference type="PRINTS" id="PR00469">
    <property type="entry name" value="PNDRDTASEII"/>
</dbReference>
<dbReference type="AlphaFoldDB" id="A0A8D3WGE9"/>
<dbReference type="KEGG" id="sfa:Sfla_1770"/>
<gene>
    <name evidence="5" type="ordered locus">Sfla_1770</name>
</gene>
<proteinExistence type="predicted"/>
<keyword evidence="1" id="KW-0285">Flavoprotein</keyword>
<feature type="domain" description="FAD/NAD(P)-binding" evidence="4">
    <location>
        <begin position="8"/>
        <end position="295"/>
    </location>
</feature>
<evidence type="ECO:0000256" key="1">
    <source>
        <dbReference type="ARBA" id="ARBA00022630"/>
    </source>
</evidence>
<evidence type="ECO:0000256" key="3">
    <source>
        <dbReference type="ARBA" id="ARBA00048132"/>
    </source>
</evidence>